<evidence type="ECO:0008006" key="4">
    <source>
        <dbReference type="Google" id="ProtNLM"/>
    </source>
</evidence>
<comment type="caution">
    <text evidence="2">The sequence shown here is derived from an EMBL/GenBank/DDBJ whole genome shotgun (WGS) entry which is preliminary data.</text>
</comment>
<dbReference type="EMBL" id="NEXV01000528">
    <property type="protein sequence ID" value="PIG82123.1"/>
    <property type="molecule type" value="Genomic_DNA"/>
</dbReference>
<dbReference type="AlphaFoldDB" id="A0A2G7FNI2"/>
<dbReference type="PANTHER" id="PTHR35872">
    <property type="entry name" value="INTEGRAL MEMBRANE PROTEIN (AFU_ORTHOLOGUE AFUA_5G07110)"/>
    <property type="match status" value="1"/>
</dbReference>
<dbReference type="InterPro" id="IPR021369">
    <property type="entry name" value="DUF2985"/>
</dbReference>
<sequence>MTIIRSTVPSLHGYKVVSHQRTQDEFMGQGLTDNQDYSADSNEKRHMAPRKGLLYPYGRIQDKRDESTHSSESFWATTGRPFVRWMFTPIGFLITIYGLNIVAWGGMLFLLMCNAAPAMCHPDCDSVDSSRRIWIEIDSQILNALFCVTGFGLAPWRIRDLYFWGLWRLSRSERSRQRGLVRLADIHSSWFLRPQGMMNMLPTRSSSAKLEVAHLRPTALWKMDVVVWGNMLNTVFQICLALCMWTMNRLNRPSWTTGLFVCLACLVVGIAGLVTWLEQRRIKKDQGQEAVSLAAEGPIDAKPQPAT</sequence>
<evidence type="ECO:0000313" key="3">
    <source>
        <dbReference type="Proteomes" id="UP000231358"/>
    </source>
</evidence>
<feature type="transmembrane region" description="Helical" evidence="1">
    <location>
        <begin position="253"/>
        <end position="277"/>
    </location>
</feature>
<keyword evidence="1" id="KW-0812">Transmembrane</keyword>
<feature type="transmembrane region" description="Helical" evidence="1">
    <location>
        <begin position="225"/>
        <end position="247"/>
    </location>
</feature>
<dbReference type="PANTHER" id="PTHR35872:SF1">
    <property type="entry name" value="ALPHA-L-RHAMNOSIDASE C"/>
    <property type="match status" value="1"/>
</dbReference>
<keyword evidence="1" id="KW-1133">Transmembrane helix</keyword>
<gene>
    <name evidence="2" type="ORF">AARAC_000058</name>
</gene>
<dbReference type="Pfam" id="PF11204">
    <property type="entry name" value="DUF2985"/>
    <property type="match status" value="1"/>
</dbReference>
<name>A0A2G7FNI2_9EURO</name>
<proteinExistence type="predicted"/>
<keyword evidence="1" id="KW-0472">Membrane</keyword>
<protein>
    <recommendedName>
        <fullName evidence="4">Alpha-L-rhamnosidase C</fullName>
    </recommendedName>
</protein>
<dbReference type="STRING" id="656916.A0A2G7FNI2"/>
<evidence type="ECO:0000313" key="2">
    <source>
        <dbReference type="EMBL" id="PIG82123.1"/>
    </source>
</evidence>
<dbReference type="Proteomes" id="UP000231358">
    <property type="component" value="Unassembled WGS sequence"/>
</dbReference>
<feature type="transmembrane region" description="Helical" evidence="1">
    <location>
        <begin position="90"/>
        <end position="111"/>
    </location>
</feature>
<organism evidence="2 3">
    <name type="scientific">Aspergillus arachidicola</name>
    <dbReference type="NCBI Taxonomy" id="656916"/>
    <lineage>
        <taxon>Eukaryota</taxon>
        <taxon>Fungi</taxon>
        <taxon>Dikarya</taxon>
        <taxon>Ascomycota</taxon>
        <taxon>Pezizomycotina</taxon>
        <taxon>Eurotiomycetes</taxon>
        <taxon>Eurotiomycetidae</taxon>
        <taxon>Eurotiales</taxon>
        <taxon>Aspergillaceae</taxon>
        <taxon>Aspergillus</taxon>
        <taxon>Aspergillus subgen. Circumdati</taxon>
    </lineage>
</organism>
<reference evidence="2 3" key="1">
    <citation type="submission" date="2017-05" db="EMBL/GenBank/DDBJ databases">
        <title>Genome sequence for an aflatoxigenic pathogen of Argentinian peanut, Aspergillus arachidicola.</title>
        <authorList>
            <person name="Moore G."/>
            <person name="Beltz S.B."/>
            <person name="Mack B.M."/>
        </authorList>
    </citation>
    <scope>NUCLEOTIDE SEQUENCE [LARGE SCALE GENOMIC DNA]</scope>
    <source>
        <strain evidence="2 3">CBS 117610</strain>
    </source>
</reference>
<accession>A0A2G7FNI2</accession>
<evidence type="ECO:0000256" key="1">
    <source>
        <dbReference type="SAM" id="Phobius"/>
    </source>
</evidence>
<keyword evidence="3" id="KW-1185">Reference proteome</keyword>